<dbReference type="RefSeq" id="WP_073411125.1">
    <property type="nucleotide sequence ID" value="NZ_FQWH01000015.1"/>
</dbReference>
<evidence type="ECO:0000313" key="2">
    <source>
        <dbReference type="Proteomes" id="UP000184112"/>
    </source>
</evidence>
<dbReference type="EMBL" id="FQWH01000015">
    <property type="protein sequence ID" value="SHH67537.1"/>
    <property type="molecule type" value="Genomic_DNA"/>
</dbReference>
<reference evidence="1 2" key="1">
    <citation type="submission" date="2016-11" db="EMBL/GenBank/DDBJ databases">
        <authorList>
            <person name="Jaros S."/>
            <person name="Januszkiewicz K."/>
            <person name="Wedrychowicz H."/>
        </authorList>
    </citation>
    <scope>NUCLEOTIDE SEQUENCE [LARGE SCALE GENOMIC DNA]</scope>
    <source>
        <strain evidence="1 2">DSM 6792</strain>
    </source>
</reference>
<evidence type="ECO:0000313" key="1">
    <source>
        <dbReference type="EMBL" id="SHH67537.1"/>
    </source>
</evidence>
<protein>
    <submittedName>
        <fullName evidence="1">Uncharacterized protein</fullName>
    </submittedName>
</protein>
<sequence length="122" mass="14229">MVTHKLEELAPSISFTDLEVIFDILPLQSEKVHYLSRRREFEAHVNFQGDELDLFGFYLKNGFNIGEDEYNNSTYLNLTLLSKELDPYMIGKGRGIKVKKPFLQKTQYWSDTLNYINSNGNN</sequence>
<proteinExistence type="predicted"/>
<gene>
    <name evidence="1" type="ORF">SAMN05444388_11521</name>
</gene>
<dbReference type="Proteomes" id="UP000184112">
    <property type="component" value="Unassembled WGS sequence"/>
</dbReference>
<organism evidence="1 2">
    <name type="scientific">Flavobacterium johnsoniae</name>
    <name type="common">Cytophaga johnsonae</name>
    <dbReference type="NCBI Taxonomy" id="986"/>
    <lineage>
        <taxon>Bacteria</taxon>
        <taxon>Pseudomonadati</taxon>
        <taxon>Bacteroidota</taxon>
        <taxon>Flavobacteriia</taxon>
        <taxon>Flavobacteriales</taxon>
        <taxon>Flavobacteriaceae</taxon>
        <taxon>Flavobacterium</taxon>
    </lineage>
</organism>
<name>A0A1M5UWY6_FLAJO</name>
<accession>A0A1M5UWY6</accession>
<dbReference type="AlphaFoldDB" id="A0A1M5UWY6"/>